<dbReference type="InterPro" id="IPR036291">
    <property type="entry name" value="NAD(P)-bd_dom_sf"/>
</dbReference>
<proteinExistence type="predicted"/>
<evidence type="ECO:0000313" key="2">
    <source>
        <dbReference type="EMBL" id="CAG8516935.1"/>
    </source>
</evidence>
<dbReference type="InterPro" id="IPR001509">
    <property type="entry name" value="Epimerase_deHydtase"/>
</dbReference>
<sequence>MSSKPTVLVLGGVGFVGRHFVTYLVENQLASEIRVVDKTMPVTSYLTKRQTEVFEQVEYVQGNLSDQAHIESAFERADNSTFDYVFNCAGETRYSLNELFYEQRIFNLSTRNAQEAAKRGVKCFVELSTAEIYESDKKPSNEKGKIKPWTTIAKYKARAEEEIKKIPNLNYVILRPAIIYGTGATTGLTPRLVCGRIYKHLDEPMKDLWTKDLKISTVHVNDVVRAMWQVATRYSDPSQSNEGSRIYNLADSDLGKLSQLIGGIFGIETGFQNRTVNTLVEKDLDSAVEEINEKHIGPWGTLLEKANITISPVSPYIDKELLLHNALSIDGTLITREIGFEYTVPQLTEEKLREIIDGFKELNGWPN</sequence>
<gene>
    <name evidence="2" type="ORF">POCULU_LOCUS3369</name>
</gene>
<accession>A0A9N9F8L8</accession>
<dbReference type="OrthoDB" id="16464at2759"/>
<dbReference type="EMBL" id="CAJVPJ010000367">
    <property type="protein sequence ID" value="CAG8516935.1"/>
    <property type="molecule type" value="Genomic_DNA"/>
</dbReference>
<keyword evidence="3" id="KW-1185">Reference proteome</keyword>
<dbReference type="Proteomes" id="UP000789572">
    <property type="component" value="Unassembled WGS sequence"/>
</dbReference>
<comment type="caution">
    <text evidence="2">The sequence shown here is derived from an EMBL/GenBank/DDBJ whole genome shotgun (WGS) entry which is preliminary data.</text>
</comment>
<evidence type="ECO:0000313" key="3">
    <source>
        <dbReference type="Proteomes" id="UP000789572"/>
    </source>
</evidence>
<reference evidence="2" key="1">
    <citation type="submission" date="2021-06" db="EMBL/GenBank/DDBJ databases">
        <authorList>
            <person name="Kallberg Y."/>
            <person name="Tangrot J."/>
            <person name="Rosling A."/>
        </authorList>
    </citation>
    <scope>NUCLEOTIDE SEQUENCE</scope>
    <source>
        <strain evidence="2">IA702</strain>
    </source>
</reference>
<organism evidence="2 3">
    <name type="scientific">Paraglomus occultum</name>
    <dbReference type="NCBI Taxonomy" id="144539"/>
    <lineage>
        <taxon>Eukaryota</taxon>
        <taxon>Fungi</taxon>
        <taxon>Fungi incertae sedis</taxon>
        <taxon>Mucoromycota</taxon>
        <taxon>Glomeromycotina</taxon>
        <taxon>Glomeromycetes</taxon>
        <taxon>Paraglomerales</taxon>
        <taxon>Paraglomeraceae</taxon>
        <taxon>Paraglomus</taxon>
    </lineage>
</organism>
<dbReference type="AlphaFoldDB" id="A0A9N9F8L8"/>
<dbReference type="Pfam" id="PF01370">
    <property type="entry name" value="Epimerase"/>
    <property type="match status" value="1"/>
</dbReference>
<dbReference type="PANTHER" id="PTHR43245:SF11">
    <property type="entry name" value="LD23561P"/>
    <property type="match status" value="1"/>
</dbReference>
<feature type="domain" description="NAD-dependent epimerase/dehydratase" evidence="1">
    <location>
        <begin position="7"/>
        <end position="249"/>
    </location>
</feature>
<dbReference type="SUPFAM" id="SSF51735">
    <property type="entry name" value="NAD(P)-binding Rossmann-fold domains"/>
    <property type="match status" value="1"/>
</dbReference>
<evidence type="ECO:0000259" key="1">
    <source>
        <dbReference type="Pfam" id="PF01370"/>
    </source>
</evidence>
<name>A0A9N9F8L8_9GLOM</name>
<dbReference type="PANTHER" id="PTHR43245">
    <property type="entry name" value="BIFUNCTIONAL POLYMYXIN RESISTANCE PROTEIN ARNA"/>
    <property type="match status" value="1"/>
</dbReference>
<dbReference type="InterPro" id="IPR050177">
    <property type="entry name" value="Lipid_A_modif_metabolic_enz"/>
</dbReference>
<dbReference type="Gene3D" id="3.40.50.720">
    <property type="entry name" value="NAD(P)-binding Rossmann-like Domain"/>
    <property type="match status" value="1"/>
</dbReference>
<protein>
    <submittedName>
        <fullName evidence="2">5127_t:CDS:1</fullName>
    </submittedName>
</protein>